<protein>
    <submittedName>
        <fullName evidence="2">Uncharacterized protein</fullName>
    </submittedName>
</protein>
<keyword evidence="3" id="KW-1185">Reference proteome</keyword>
<dbReference type="RefSeq" id="WP_160884503.1">
    <property type="nucleotide sequence ID" value="NZ_WURB01000006.1"/>
</dbReference>
<sequence length="165" mass="17848">MIQPTTIDHRAGAPRAGEFMPGLCASQVPRPSLTEALVDPGSAFDDPGEVTGHPWFTREEKRTILLSWARDELLLEQVARRSLPELRPRSRIDAVIAALSRYDPTAATEYRRAAASIRAPQPDGALTAGIAGRDRGWSGNAKRPWVAGDSKDSRRNAACMSSASA</sequence>
<feature type="region of interest" description="Disordered" evidence="1">
    <location>
        <begin position="123"/>
        <end position="165"/>
    </location>
</feature>
<evidence type="ECO:0000313" key="3">
    <source>
        <dbReference type="Proteomes" id="UP000436483"/>
    </source>
</evidence>
<dbReference type="AlphaFoldDB" id="A0A7X3SP58"/>
<comment type="caution">
    <text evidence="2">The sequence shown here is derived from an EMBL/GenBank/DDBJ whole genome shotgun (WGS) entry which is preliminary data.</text>
</comment>
<dbReference type="EMBL" id="WURB01000006">
    <property type="protein sequence ID" value="MXQ11915.1"/>
    <property type="molecule type" value="Genomic_DNA"/>
</dbReference>
<evidence type="ECO:0000256" key="1">
    <source>
        <dbReference type="SAM" id="MobiDB-lite"/>
    </source>
</evidence>
<evidence type="ECO:0000313" key="2">
    <source>
        <dbReference type="EMBL" id="MXQ11915.1"/>
    </source>
</evidence>
<dbReference type="Proteomes" id="UP000436483">
    <property type="component" value="Unassembled WGS sequence"/>
</dbReference>
<gene>
    <name evidence="2" type="ORF">GR328_10670</name>
</gene>
<dbReference type="OrthoDB" id="7477898at2"/>
<reference evidence="2 3" key="2">
    <citation type="submission" date="2020-01" db="EMBL/GenBank/DDBJ databases">
        <title>Microvirga sp. nov., an arsenate reduction bacterium isolated from Tibet hotspring sediments.</title>
        <authorList>
            <person name="Xian W.-D."/>
            <person name="Li W.-J."/>
        </authorList>
    </citation>
    <scope>NUCLEOTIDE SEQUENCE [LARGE SCALE GENOMIC DNA]</scope>
    <source>
        <strain evidence="2 3">KCTC 23863</strain>
    </source>
</reference>
<accession>A0A7X3SP58</accession>
<proteinExistence type="predicted"/>
<name>A0A7X3SP58_9HYPH</name>
<reference evidence="2 3" key="1">
    <citation type="submission" date="2019-12" db="EMBL/GenBank/DDBJ databases">
        <authorList>
            <person name="Yuan C.-G."/>
        </authorList>
    </citation>
    <scope>NUCLEOTIDE SEQUENCE [LARGE SCALE GENOMIC DNA]</scope>
    <source>
        <strain evidence="2 3">KCTC 23863</strain>
    </source>
</reference>
<organism evidence="2 3">
    <name type="scientific">Microvirga makkahensis</name>
    <dbReference type="NCBI Taxonomy" id="1128670"/>
    <lineage>
        <taxon>Bacteria</taxon>
        <taxon>Pseudomonadati</taxon>
        <taxon>Pseudomonadota</taxon>
        <taxon>Alphaproteobacteria</taxon>
        <taxon>Hyphomicrobiales</taxon>
        <taxon>Methylobacteriaceae</taxon>
        <taxon>Microvirga</taxon>
    </lineage>
</organism>